<dbReference type="PANTHER" id="PTHR47445:SF1">
    <property type="entry name" value="OS08G0441400 PROTEIN"/>
    <property type="match status" value="1"/>
</dbReference>
<dbReference type="InterPro" id="IPR048282">
    <property type="entry name" value="COA6_pln"/>
</dbReference>
<dbReference type="PANTHER" id="PTHR47445">
    <property type="entry name" value="OS08G0441400 PROTEIN"/>
    <property type="match status" value="1"/>
</dbReference>
<keyword evidence="6" id="KW-1185">Reference proteome</keyword>
<dbReference type="Pfam" id="PF02297">
    <property type="entry name" value="COX6B"/>
    <property type="match status" value="1"/>
</dbReference>
<evidence type="ECO:0000256" key="4">
    <source>
        <dbReference type="SAM" id="MobiDB-lite"/>
    </source>
</evidence>
<dbReference type="Proteomes" id="UP000008311">
    <property type="component" value="Unassembled WGS sequence"/>
</dbReference>
<proteinExistence type="predicted"/>
<dbReference type="Gene3D" id="1.10.10.140">
    <property type="entry name" value="Cytochrome c oxidase, subunit VIb"/>
    <property type="match status" value="1"/>
</dbReference>
<reference evidence="6" key="1">
    <citation type="journal article" date="2010" name="Nat. Biotechnol.">
        <title>Draft genome sequence of the oilseed species Ricinus communis.</title>
        <authorList>
            <person name="Chan A.P."/>
            <person name="Crabtree J."/>
            <person name="Zhao Q."/>
            <person name="Lorenzi H."/>
            <person name="Orvis J."/>
            <person name="Puiu D."/>
            <person name="Melake-Berhan A."/>
            <person name="Jones K.M."/>
            <person name="Redman J."/>
            <person name="Chen G."/>
            <person name="Cahoon E.B."/>
            <person name="Gedil M."/>
            <person name="Stanke M."/>
            <person name="Haas B.J."/>
            <person name="Wortman J.R."/>
            <person name="Fraser-Liggett C.M."/>
            <person name="Ravel J."/>
            <person name="Rabinowicz P.D."/>
        </authorList>
    </citation>
    <scope>NUCLEOTIDE SEQUENCE [LARGE SCALE GENOMIC DNA]</scope>
    <source>
        <strain evidence="6">cv. Hale</strain>
    </source>
</reference>
<feature type="region of interest" description="Disordered" evidence="4">
    <location>
        <begin position="92"/>
        <end position="115"/>
    </location>
</feature>
<dbReference type="AlphaFoldDB" id="B9SBX3"/>
<keyword evidence="3" id="KW-1015">Disulfide bond</keyword>
<name>B9SBX3_RICCO</name>
<dbReference type="OrthoDB" id="16284at2759"/>
<gene>
    <name evidence="5" type="ORF">RCOM_0700080</name>
</gene>
<dbReference type="InterPro" id="IPR048280">
    <property type="entry name" value="COX6B-like"/>
</dbReference>
<comment type="subcellular location">
    <subcellularLocation>
        <location evidence="1">Mitochondrion</location>
    </subcellularLocation>
</comment>
<accession>B9SBX3</accession>
<dbReference type="InterPro" id="IPR036549">
    <property type="entry name" value="CX6/COA6-like_sf"/>
</dbReference>
<evidence type="ECO:0000313" key="5">
    <source>
        <dbReference type="EMBL" id="EEF38831.1"/>
    </source>
</evidence>
<dbReference type="eggNOG" id="ENOG502S168">
    <property type="taxonomic scope" value="Eukaryota"/>
</dbReference>
<evidence type="ECO:0000256" key="1">
    <source>
        <dbReference type="ARBA" id="ARBA00004173"/>
    </source>
</evidence>
<dbReference type="FunCoup" id="B9SBX3">
    <property type="interactions" value="518"/>
</dbReference>
<dbReference type="GO" id="GO:0005739">
    <property type="term" value="C:mitochondrion"/>
    <property type="evidence" value="ECO:0007669"/>
    <property type="project" value="UniProtKB-SubCell"/>
</dbReference>
<protein>
    <submittedName>
        <fullName evidence="5">Uncharacterized protein</fullName>
    </submittedName>
</protein>
<sequence length="115" mass="13307">MTMEAYASRNPDKIHTDVLVKAREACYKARDAFYACLEKESGKKPTEIGSVGLLYPMECKNSRAKYEKGCRASWVKHFDRLYARDKRVQRLLDDKDSRRGPLSLPQPYTFKHTSS</sequence>
<dbReference type="SUPFAM" id="SSF47694">
    <property type="entry name" value="Cytochrome c oxidase subunit h"/>
    <property type="match status" value="1"/>
</dbReference>
<keyword evidence="2" id="KW-0496">Mitochondrion</keyword>
<dbReference type="EMBL" id="EQ973918">
    <property type="protein sequence ID" value="EEF38831.1"/>
    <property type="molecule type" value="Genomic_DNA"/>
</dbReference>
<dbReference type="KEGG" id="rcu:8282501"/>
<evidence type="ECO:0000256" key="2">
    <source>
        <dbReference type="ARBA" id="ARBA00023128"/>
    </source>
</evidence>
<organism evidence="5 6">
    <name type="scientific">Ricinus communis</name>
    <name type="common">Castor bean</name>
    <dbReference type="NCBI Taxonomy" id="3988"/>
    <lineage>
        <taxon>Eukaryota</taxon>
        <taxon>Viridiplantae</taxon>
        <taxon>Streptophyta</taxon>
        <taxon>Embryophyta</taxon>
        <taxon>Tracheophyta</taxon>
        <taxon>Spermatophyta</taxon>
        <taxon>Magnoliopsida</taxon>
        <taxon>eudicotyledons</taxon>
        <taxon>Gunneridae</taxon>
        <taxon>Pentapetalae</taxon>
        <taxon>rosids</taxon>
        <taxon>fabids</taxon>
        <taxon>Malpighiales</taxon>
        <taxon>Euphorbiaceae</taxon>
        <taxon>Acalyphoideae</taxon>
        <taxon>Acalypheae</taxon>
        <taxon>Ricinus</taxon>
    </lineage>
</organism>
<dbReference type="STRING" id="3988.B9SBX3"/>
<dbReference type="InParanoid" id="B9SBX3"/>
<evidence type="ECO:0000313" key="6">
    <source>
        <dbReference type="Proteomes" id="UP000008311"/>
    </source>
</evidence>
<evidence type="ECO:0000256" key="3">
    <source>
        <dbReference type="ARBA" id="ARBA00023157"/>
    </source>
</evidence>